<keyword evidence="2" id="KW-1185">Reference proteome</keyword>
<dbReference type="Proteomes" id="UP001501721">
    <property type="component" value="Unassembled WGS sequence"/>
</dbReference>
<sequence length="70" mass="7581">MFQYLVEEEPGGEPLALEAPLHIGERQDDSVDLTAFHEGTEFLDGERGCAVCHGKASLGAFALLRPGREP</sequence>
<proteinExistence type="predicted"/>
<dbReference type="EMBL" id="BAAATL010000028">
    <property type="protein sequence ID" value="GAA2497635.1"/>
    <property type="molecule type" value="Genomic_DNA"/>
</dbReference>
<reference evidence="2" key="1">
    <citation type="journal article" date="2019" name="Int. J. Syst. Evol. Microbiol.">
        <title>The Global Catalogue of Microorganisms (GCM) 10K type strain sequencing project: providing services to taxonomists for standard genome sequencing and annotation.</title>
        <authorList>
            <consortium name="The Broad Institute Genomics Platform"/>
            <consortium name="The Broad Institute Genome Sequencing Center for Infectious Disease"/>
            <person name="Wu L."/>
            <person name="Ma J."/>
        </authorList>
    </citation>
    <scope>NUCLEOTIDE SEQUENCE [LARGE SCALE GENOMIC DNA]</scope>
    <source>
        <strain evidence="2">JCM 6923</strain>
    </source>
</reference>
<protein>
    <recommendedName>
        <fullName evidence="3">Cytochrome c domain-containing protein</fullName>
    </recommendedName>
</protein>
<organism evidence="1 2">
    <name type="scientific">Streptomyces graminearus</name>
    <dbReference type="NCBI Taxonomy" id="284030"/>
    <lineage>
        <taxon>Bacteria</taxon>
        <taxon>Bacillati</taxon>
        <taxon>Actinomycetota</taxon>
        <taxon>Actinomycetes</taxon>
        <taxon>Kitasatosporales</taxon>
        <taxon>Streptomycetaceae</taxon>
        <taxon>Streptomyces</taxon>
    </lineage>
</organism>
<comment type="caution">
    <text evidence="1">The sequence shown here is derived from an EMBL/GenBank/DDBJ whole genome shotgun (WGS) entry which is preliminary data.</text>
</comment>
<evidence type="ECO:0000313" key="2">
    <source>
        <dbReference type="Proteomes" id="UP001501721"/>
    </source>
</evidence>
<evidence type="ECO:0008006" key="3">
    <source>
        <dbReference type="Google" id="ProtNLM"/>
    </source>
</evidence>
<evidence type="ECO:0000313" key="1">
    <source>
        <dbReference type="EMBL" id="GAA2497635.1"/>
    </source>
</evidence>
<name>A0ABP5ZER5_9ACTN</name>
<gene>
    <name evidence="1" type="ORF">GCM10010422_52260</name>
</gene>
<accession>A0ABP5ZER5</accession>